<dbReference type="GO" id="GO:0009103">
    <property type="term" value="P:lipopolysaccharide biosynthetic process"/>
    <property type="evidence" value="ECO:0007669"/>
    <property type="project" value="TreeGrafter"/>
</dbReference>
<gene>
    <name evidence="4" type="primary">bme6</name>
    <name evidence="4" type="ORF">PCC6912_02420</name>
</gene>
<reference evidence="4 5" key="1">
    <citation type="journal article" date="2019" name="Genome Biol. Evol.">
        <title>Day and night: Metabolic profiles and evolutionary relationships of six axenic non-marine cyanobacteria.</title>
        <authorList>
            <person name="Will S.E."/>
            <person name="Henke P."/>
            <person name="Boedeker C."/>
            <person name="Huang S."/>
            <person name="Brinkmann H."/>
            <person name="Rohde M."/>
            <person name="Jarek M."/>
            <person name="Friedl T."/>
            <person name="Seufert S."/>
            <person name="Schumacher M."/>
            <person name="Overmann J."/>
            <person name="Neumann-Schaal M."/>
            <person name="Petersen J."/>
        </authorList>
    </citation>
    <scope>NUCLEOTIDE SEQUENCE [LARGE SCALE GENOMIC DNA]</scope>
    <source>
        <strain evidence="4 5">PCC 6912</strain>
    </source>
</reference>
<dbReference type="OrthoDB" id="433681at2"/>
<comment type="caution">
    <text evidence="4">The sequence shown here is derived from an EMBL/GenBank/DDBJ whole genome shotgun (WGS) entry which is preliminary data.</text>
</comment>
<dbReference type="Pfam" id="PF13579">
    <property type="entry name" value="Glyco_trans_4_4"/>
    <property type="match status" value="1"/>
</dbReference>
<evidence type="ECO:0000256" key="1">
    <source>
        <dbReference type="ARBA" id="ARBA00022679"/>
    </source>
</evidence>
<feature type="domain" description="Glycosyltransferase subfamily 4-like N-terminal" evidence="3">
    <location>
        <begin position="15"/>
        <end position="180"/>
    </location>
</feature>
<dbReference type="STRING" id="211165.GCA_000317285_05151"/>
<accession>A0A3S0YKM3</accession>
<protein>
    <submittedName>
        <fullName evidence="4">Glycosyl transferase</fullName>
    </submittedName>
</protein>
<dbReference type="SUPFAM" id="SSF53756">
    <property type="entry name" value="UDP-Glycosyltransferase/glycogen phosphorylase"/>
    <property type="match status" value="1"/>
</dbReference>
<evidence type="ECO:0000259" key="3">
    <source>
        <dbReference type="Pfam" id="PF13579"/>
    </source>
</evidence>
<dbReference type="EMBL" id="RSCJ01000001">
    <property type="protein sequence ID" value="RUR86799.1"/>
    <property type="molecule type" value="Genomic_DNA"/>
</dbReference>
<evidence type="ECO:0000313" key="4">
    <source>
        <dbReference type="EMBL" id="RUR86799.1"/>
    </source>
</evidence>
<proteinExistence type="predicted"/>
<evidence type="ECO:0000313" key="5">
    <source>
        <dbReference type="Proteomes" id="UP000268857"/>
    </source>
</evidence>
<dbReference type="AlphaFoldDB" id="A0A3S0YKM3"/>
<evidence type="ECO:0000259" key="2">
    <source>
        <dbReference type="Pfam" id="PF00534"/>
    </source>
</evidence>
<name>A0A3S0YKM3_CHLFR</name>
<organism evidence="4 5">
    <name type="scientific">Chlorogloeopsis fritschii PCC 6912</name>
    <dbReference type="NCBI Taxonomy" id="211165"/>
    <lineage>
        <taxon>Bacteria</taxon>
        <taxon>Bacillati</taxon>
        <taxon>Cyanobacteriota</taxon>
        <taxon>Cyanophyceae</taxon>
        <taxon>Nostocales</taxon>
        <taxon>Chlorogloeopsidaceae</taxon>
        <taxon>Chlorogloeopsis</taxon>
    </lineage>
</organism>
<dbReference type="Pfam" id="PF00534">
    <property type="entry name" value="Glycos_transf_1"/>
    <property type="match status" value="1"/>
</dbReference>
<dbReference type="PANTHER" id="PTHR46401:SF2">
    <property type="entry name" value="GLYCOSYLTRANSFERASE WBBK-RELATED"/>
    <property type="match status" value="1"/>
</dbReference>
<dbReference type="PANTHER" id="PTHR46401">
    <property type="entry name" value="GLYCOSYLTRANSFERASE WBBK-RELATED"/>
    <property type="match status" value="1"/>
</dbReference>
<dbReference type="GO" id="GO:0016757">
    <property type="term" value="F:glycosyltransferase activity"/>
    <property type="evidence" value="ECO:0007669"/>
    <property type="project" value="InterPro"/>
</dbReference>
<keyword evidence="5" id="KW-1185">Reference proteome</keyword>
<sequence length="403" mass="45211">MRILHVTPSVPKVRGGTSQAVLDMVRALQVNNVDAEIATTNDNGDALLNVPLQQRIEYQKAPVWFFNRFSPTVKPVREYAFSWQLTQWLWQNMSQYDLVHVHALFSYPSTIAMAIARLQNLPYIVSPHGLLCEWSLQQSTRKKQIYLQLIEQANLNDCRGIHFTSEQEQQEVSKLRLGVPSFVLPLGLSLPQQIPDARDKLRQCFNIPVDEPIILFLSRLHPKKGLDLLISALSQLTHHRFTFILAGSGSPDYEAHIKSLLLSHGLSDRTRVAGFVEGESKSLLMQGADLFALTSYSENFGVAVLEALAAGIPVLITPGVALASMVEQHKLGYVPQQDVSAIANALDNFMNSPQLAKQMGDRARQFVLEKYTWDKIAGQMIDSYRKILNKDTRYASTAKPSVF</sequence>
<feature type="domain" description="Glycosyl transferase family 1" evidence="2">
    <location>
        <begin position="198"/>
        <end position="365"/>
    </location>
</feature>
<dbReference type="Gene3D" id="3.40.50.2000">
    <property type="entry name" value="Glycogen Phosphorylase B"/>
    <property type="match status" value="2"/>
</dbReference>
<dbReference type="Proteomes" id="UP000268857">
    <property type="component" value="Unassembled WGS sequence"/>
</dbReference>
<dbReference type="InterPro" id="IPR001296">
    <property type="entry name" value="Glyco_trans_1"/>
</dbReference>
<dbReference type="RefSeq" id="WP_016874285.1">
    <property type="nucleotide sequence ID" value="NZ_AJLN01000116.1"/>
</dbReference>
<dbReference type="CDD" id="cd03821">
    <property type="entry name" value="GT4_Bme6-like"/>
    <property type="match status" value="1"/>
</dbReference>
<keyword evidence="1 4" id="KW-0808">Transferase</keyword>
<dbReference type="InterPro" id="IPR028098">
    <property type="entry name" value="Glyco_trans_4-like_N"/>
</dbReference>